<dbReference type="PANTHER" id="PTHR43369:SF2">
    <property type="entry name" value="PHOSPHORIBOSYLGLYCINAMIDE FORMYLTRANSFERASE"/>
    <property type="match status" value="1"/>
</dbReference>
<comment type="caution">
    <text evidence="4">Lacks conserved residue(s) required for the propagation of feature annotation.</text>
</comment>
<comment type="catalytic activity">
    <reaction evidence="4">
        <text>N(1)-(5-phospho-beta-D-ribosyl)glycinamide + (6R)-10-formyltetrahydrofolate = N(2)-formyl-N(1)-(5-phospho-beta-D-ribosyl)glycinamide + (6S)-5,6,7,8-tetrahydrofolate + H(+)</text>
        <dbReference type="Rhea" id="RHEA:15053"/>
        <dbReference type="ChEBI" id="CHEBI:15378"/>
        <dbReference type="ChEBI" id="CHEBI:57453"/>
        <dbReference type="ChEBI" id="CHEBI:143788"/>
        <dbReference type="ChEBI" id="CHEBI:147286"/>
        <dbReference type="ChEBI" id="CHEBI:195366"/>
        <dbReference type="EC" id="2.1.2.2"/>
    </reaction>
</comment>
<dbReference type="NCBIfam" id="TIGR00639">
    <property type="entry name" value="PurN"/>
    <property type="match status" value="1"/>
</dbReference>
<dbReference type="GO" id="GO:0005829">
    <property type="term" value="C:cytosol"/>
    <property type="evidence" value="ECO:0007669"/>
    <property type="project" value="TreeGrafter"/>
</dbReference>
<sequence>MEFFILPETSSTKRRLVILISGRGSNMQALAEACRNEGWPAEVAAVIASRPDAAGLEWAAGQGIPTAALYHKDYASRDAFDAALASEIDRYAPDYVILAGFMRVLTPGFVNHFAGRLVNIHPSLLPAFPGLHTHAQALATGVRVHGCTVHFVTPVLDHGPIIAQGCVPVLAGDTPELLANRVLAVEHQAFPAAVRWLAEGRVTLTSDHRVDVQGDPVRLFSWTPAA</sequence>
<accession>H0FEQ5</accession>
<proteinExistence type="inferred from homology"/>
<dbReference type="PATRIC" id="fig|477184.5.peg.5171"/>
<dbReference type="UniPathway" id="UPA00074">
    <property type="reaction ID" value="UER00126"/>
</dbReference>
<feature type="binding site" evidence="4">
    <location>
        <position position="77"/>
    </location>
    <ligand>
        <name>(6R)-10-formyltetrahydrofolate</name>
        <dbReference type="ChEBI" id="CHEBI:195366"/>
    </ligand>
</feature>
<comment type="function">
    <text evidence="4">Catalyzes the transfer of a formyl group from 10-formyltetrahydrofolate to 5-phospho-ribosyl-glycinamide (GAR), producing 5-phospho-ribosyl-N-formylglycinamide (FGAR) and tetrahydrofolate.</text>
</comment>
<feature type="binding site" evidence="4">
    <location>
        <begin position="24"/>
        <end position="26"/>
    </location>
    <ligand>
        <name>N(1)-(5-phospho-beta-D-ribosyl)glycinamide</name>
        <dbReference type="ChEBI" id="CHEBI:143788"/>
    </ligand>
</feature>
<organism evidence="6 7">
    <name type="scientific">Achromobacter arsenitoxydans SY8</name>
    <dbReference type="NCBI Taxonomy" id="477184"/>
    <lineage>
        <taxon>Bacteria</taxon>
        <taxon>Pseudomonadati</taxon>
        <taxon>Pseudomonadota</taxon>
        <taxon>Betaproteobacteria</taxon>
        <taxon>Burkholderiales</taxon>
        <taxon>Alcaligenaceae</taxon>
        <taxon>Achromobacter</taxon>
    </lineage>
</organism>
<dbReference type="STRING" id="477184.KYC_26347"/>
<feature type="binding site" evidence="4">
    <location>
        <position position="119"/>
    </location>
    <ligand>
        <name>(6R)-10-formyltetrahydrofolate</name>
        <dbReference type="ChEBI" id="CHEBI:195366"/>
    </ligand>
</feature>
<dbReference type="EMBL" id="AGUF01000085">
    <property type="protein sequence ID" value="EHK63291.1"/>
    <property type="molecule type" value="Genomic_DNA"/>
</dbReference>
<dbReference type="Gene3D" id="3.40.50.170">
    <property type="entry name" value="Formyl transferase, N-terminal domain"/>
    <property type="match status" value="1"/>
</dbReference>
<dbReference type="InterPro" id="IPR004607">
    <property type="entry name" value="GART"/>
</dbReference>
<evidence type="ECO:0000256" key="1">
    <source>
        <dbReference type="ARBA" id="ARBA00005054"/>
    </source>
</evidence>
<gene>
    <name evidence="4 6" type="primary">purN</name>
    <name evidence="6" type="ORF">KYC_26347</name>
</gene>
<reference evidence="6 7" key="1">
    <citation type="journal article" date="2012" name="J. Bacteriol.">
        <title>Genome sequence of the highly efficient arsenite-oxidizing bacterium Achromobacter arsenitoxydans SY8.</title>
        <authorList>
            <person name="Li X."/>
            <person name="Hu Y."/>
            <person name="Gong J."/>
            <person name="Lin Y."/>
            <person name="Johnstone L."/>
            <person name="Rensing C."/>
            <person name="Wang G."/>
        </authorList>
    </citation>
    <scope>NUCLEOTIDE SEQUENCE [LARGE SCALE GENOMIC DNA]</scope>
    <source>
        <strain evidence="6 7">SY8</strain>
    </source>
</reference>
<name>H0FEQ5_9BURK</name>
<dbReference type="Pfam" id="PF00551">
    <property type="entry name" value="Formyl_trans_N"/>
    <property type="match status" value="1"/>
</dbReference>
<feature type="active site" description="Proton donor" evidence="4">
    <location>
        <position position="121"/>
    </location>
</feature>
<dbReference type="EC" id="2.1.2.2" evidence="4"/>
<dbReference type="CDD" id="cd08645">
    <property type="entry name" value="FMT_core_GART"/>
    <property type="match status" value="1"/>
</dbReference>
<evidence type="ECO:0000256" key="2">
    <source>
        <dbReference type="ARBA" id="ARBA00022679"/>
    </source>
</evidence>
<evidence type="ECO:0000313" key="6">
    <source>
        <dbReference type="EMBL" id="EHK63291.1"/>
    </source>
</evidence>
<dbReference type="InterPro" id="IPR036477">
    <property type="entry name" value="Formyl_transf_N_sf"/>
</dbReference>
<dbReference type="InterPro" id="IPR002376">
    <property type="entry name" value="Formyl_transf_N"/>
</dbReference>
<keyword evidence="2 4" id="KW-0808">Transferase</keyword>
<evidence type="ECO:0000256" key="4">
    <source>
        <dbReference type="HAMAP-Rule" id="MF_01930"/>
    </source>
</evidence>
<keyword evidence="7" id="KW-1185">Reference proteome</keyword>
<evidence type="ECO:0000313" key="7">
    <source>
        <dbReference type="Proteomes" id="UP000003113"/>
    </source>
</evidence>
<dbReference type="SUPFAM" id="SSF53328">
    <property type="entry name" value="Formyltransferase"/>
    <property type="match status" value="1"/>
</dbReference>
<feature type="site" description="Raises pKa of active site His" evidence="4">
    <location>
        <position position="157"/>
    </location>
</feature>
<feature type="domain" description="Formyl transferase N-terminal" evidence="5">
    <location>
        <begin position="15"/>
        <end position="194"/>
    </location>
</feature>
<evidence type="ECO:0000256" key="3">
    <source>
        <dbReference type="ARBA" id="ARBA00022755"/>
    </source>
</evidence>
<protein>
    <recommendedName>
        <fullName evidence="4">Phosphoribosylglycinamide formyltransferase</fullName>
        <ecNumber evidence="4">2.1.2.2</ecNumber>
    </recommendedName>
    <alternativeName>
        <fullName evidence="4">5'-phosphoribosylglycinamide transformylase</fullName>
    </alternativeName>
    <alternativeName>
        <fullName evidence="4">GAR transformylase</fullName>
        <shortName evidence="4">GART</shortName>
    </alternativeName>
</protein>
<dbReference type="HAMAP" id="MF_01930">
    <property type="entry name" value="PurN"/>
    <property type="match status" value="1"/>
</dbReference>
<dbReference type="PANTHER" id="PTHR43369">
    <property type="entry name" value="PHOSPHORIBOSYLGLYCINAMIDE FORMYLTRANSFERASE"/>
    <property type="match status" value="1"/>
</dbReference>
<keyword evidence="3 4" id="KW-0658">Purine biosynthesis</keyword>
<dbReference type="Proteomes" id="UP000003113">
    <property type="component" value="Unassembled WGS sequence"/>
</dbReference>
<dbReference type="GO" id="GO:0004644">
    <property type="term" value="F:phosphoribosylglycinamide formyltransferase activity"/>
    <property type="evidence" value="ECO:0007669"/>
    <property type="project" value="UniProtKB-UniRule"/>
</dbReference>
<evidence type="ECO:0000259" key="5">
    <source>
        <dbReference type="Pfam" id="PF00551"/>
    </source>
</evidence>
<dbReference type="eggNOG" id="COG0299">
    <property type="taxonomic scope" value="Bacteria"/>
</dbReference>
<dbReference type="AlphaFoldDB" id="H0FEQ5"/>
<comment type="pathway">
    <text evidence="1 4">Purine metabolism; IMP biosynthesis via de novo pathway; N(2)-formyl-N(1)-(5-phospho-D-ribosyl)glycinamide from N(1)-(5-phospho-D-ribosyl)glycinamide (10-formyl THF route): step 1/1.</text>
</comment>
<dbReference type="GO" id="GO:0006189">
    <property type="term" value="P:'de novo' IMP biosynthetic process"/>
    <property type="evidence" value="ECO:0007669"/>
    <property type="project" value="UniProtKB-UniRule"/>
</dbReference>
<comment type="caution">
    <text evidence="6">The sequence shown here is derived from an EMBL/GenBank/DDBJ whole genome shotgun (WGS) entry which is preliminary data.</text>
</comment>
<comment type="similarity">
    <text evidence="4">Belongs to the GART family.</text>
</comment>